<feature type="region of interest" description="Disordered" evidence="1">
    <location>
        <begin position="377"/>
        <end position="417"/>
    </location>
</feature>
<dbReference type="EMBL" id="CAJZBQ010000005">
    <property type="protein sequence ID" value="CAG9312167.1"/>
    <property type="molecule type" value="Genomic_DNA"/>
</dbReference>
<keyword evidence="3" id="KW-1185">Reference proteome</keyword>
<evidence type="ECO:0000256" key="1">
    <source>
        <dbReference type="SAM" id="MobiDB-lite"/>
    </source>
</evidence>
<proteinExistence type="predicted"/>
<dbReference type="AlphaFoldDB" id="A0AAU9IDC1"/>
<evidence type="ECO:0000313" key="2">
    <source>
        <dbReference type="EMBL" id="CAG9312167.1"/>
    </source>
</evidence>
<feature type="compositionally biased region" description="Polar residues" evidence="1">
    <location>
        <begin position="337"/>
        <end position="348"/>
    </location>
</feature>
<protein>
    <submittedName>
        <fullName evidence="2">Uncharacterized protein</fullName>
    </submittedName>
</protein>
<sequence>MNKKKRFYSVGELKEYINDLFAKAKKFHEMPGFRNNDACKSYKHLITICNSLAIVFMQYDLIQESLTFLKISMEVDSLLVKYGNILEKFWQGRLVMYNNFAYLYHKANQNQDCLKSLYEGHSLMVSMKDMGINCVPDLYISSNLMTFMCLWKIKRFNEAGSYLEKAANMVNNVIKGIKKSKLSSLSAQNLYGIVVMGNAGLAAKLDNNFDKAINICQEGLQVLSSDDILARPLICDLIQDFHREKHSKNDKDWLITKEFENILFITTFVPFISPNTPLIDTNELELEKSKARISVLGEEINTFIDSDIENVPETRANLPKPYAHIMNNILSKRKSQQEVPRQSASTSPGRGKIRPSTREGINRPWWENEKFIEQIVNPESRNSKSRYPSEPRVRKSIPRPQSKGSNESRKFTPGNSEIYENSNRFNFLSPHLNPAPIRNLASKRDKDIGKHIMVEFSPARHNLGDQIPIEFLPVPPIRRNDPYSMMPGSGYSSGRYNMILERSSHL</sequence>
<gene>
    <name evidence="2" type="ORF">BSTOLATCC_MIC5415</name>
</gene>
<evidence type="ECO:0000313" key="3">
    <source>
        <dbReference type="Proteomes" id="UP001162131"/>
    </source>
</evidence>
<accession>A0AAU9IDC1</accession>
<feature type="region of interest" description="Disordered" evidence="1">
    <location>
        <begin position="331"/>
        <end position="360"/>
    </location>
</feature>
<comment type="caution">
    <text evidence="2">The sequence shown here is derived from an EMBL/GenBank/DDBJ whole genome shotgun (WGS) entry which is preliminary data.</text>
</comment>
<reference evidence="2" key="1">
    <citation type="submission" date="2021-09" db="EMBL/GenBank/DDBJ databases">
        <authorList>
            <consortium name="AG Swart"/>
            <person name="Singh M."/>
            <person name="Singh A."/>
            <person name="Seah K."/>
            <person name="Emmerich C."/>
        </authorList>
    </citation>
    <scope>NUCLEOTIDE SEQUENCE</scope>
    <source>
        <strain evidence="2">ATCC30299</strain>
    </source>
</reference>
<dbReference type="Proteomes" id="UP001162131">
    <property type="component" value="Unassembled WGS sequence"/>
</dbReference>
<organism evidence="2 3">
    <name type="scientific">Blepharisma stoltei</name>
    <dbReference type="NCBI Taxonomy" id="1481888"/>
    <lineage>
        <taxon>Eukaryota</taxon>
        <taxon>Sar</taxon>
        <taxon>Alveolata</taxon>
        <taxon>Ciliophora</taxon>
        <taxon>Postciliodesmatophora</taxon>
        <taxon>Heterotrichea</taxon>
        <taxon>Heterotrichida</taxon>
        <taxon>Blepharismidae</taxon>
        <taxon>Blepharisma</taxon>
    </lineage>
</organism>
<name>A0AAU9IDC1_9CILI</name>